<dbReference type="Pfam" id="PF16826">
    <property type="entry name" value="DUF5076"/>
    <property type="match status" value="1"/>
</dbReference>
<organism evidence="1 2">
    <name type="scientific">Zeaxanthinibacter enoshimensis</name>
    <dbReference type="NCBI Taxonomy" id="392009"/>
    <lineage>
        <taxon>Bacteria</taxon>
        <taxon>Pseudomonadati</taxon>
        <taxon>Bacteroidota</taxon>
        <taxon>Flavobacteriia</taxon>
        <taxon>Flavobacteriales</taxon>
        <taxon>Flavobacteriaceae</taxon>
        <taxon>Zeaxanthinibacter</taxon>
    </lineage>
</organism>
<dbReference type="EMBL" id="SNYI01000006">
    <property type="protein sequence ID" value="TDQ28152.1"/>
    <property type="molecule type" value="Genomic_DNA"/>
</dbReference>
<protein>
    <submittedName>
        <fullName evidence="1">Uncharacterized protein DUF5076</fullName>
    </submittedName>
</protein>
<comment type="caution">
    <text evidence="1">The sequence shown here is derived from an EMBL/GenBank/DDBJ whole genome shotgun (WGS) entry which is preliminary data.</text>
</comment>
<dbReference type="Gene3D" id="3.30.2370.10">
    <property type="entry name" value="putative pyruvate dehydrogenase"/>
    <property type="match status" value="1"/>
</dbReference>
<dbReference type="InterPro" id="IPR031796">
    <property type="entry name" value="DUF5076"/>
</dbReference>
<evidence type="ECO:0000313" key="2">
    <source>
        <dbReference type="Proteomes" id="UP000295468"/>
    </source>
</evidence>
<keyword evidence="2" id="KW-1185">Reference proteome</keyword>
<proteinExistence type="predicted"/>
<evidence type="ECO:0000313" key="1">
    <source>
        <dbReference type="EMBL" id="TDQ28152.1"/>
    </source>
</evidence>
<dbReference type="RefSeq" id="WP_133645095.1">
    <property type="nucleotide sequence ID" value="NZ_SNYI01000006.1"/>
</dbReference>
<name>A0A4R6TDX9_9FLAO</name>
<dbReference type="AlphaFoldDB" id="A0A4R6TDX9"/>
<gene>
    <name evidence="1" type="ORF">CLV82_2964</name>
</gene>
<reference evidence="1 2" key="1">
    <citation type="submission" date="2019-03" db="EMBL/GenBank/DDBJ databases">
        <title>Genomic Encyclopedia of Archaeal and Bacterial Type Strains, Phase II (KMG-II): from individual species to whole genera.</title>
        <authorList>
            <person name="Goeker M."/>
        </authorList>
    </citation>
    <scope>NUCLEOTIDE SEQUENCE [LARGE SCALE GENOMIC DNA]</scope>
    <source>
        <strain evidence="1 2">DSM 18435</strain>
    </source>
</reference>
<dbReference type="OrthoDB" id="284440at2"/>
<dbReference type="Proteomes" id="UP000295468">
    <property type="component" value="Unassembled WGS sequence"/>
</dbReference>
<accession>A0A4R6TDX9</accession>
<sequence length="95" mass="10758">MNELIIPPLAKEDPHSFELIRVWAAFEEQHVTINSELQGDELDFGYMLADLAIHGANLYSEKLGKSFNEIKRNIVESLLRELEAGTDKRTGGIME</sequence>